<keyword evidence="3" id="KW-1185">Reference proteome</keyword>
<protein>
    <recommendedName>
        <fullName evidence="4">Asparagine synthetase B</fullName>
    </recommendedName>
</protein>
<evidence type="ECO:0000313" key="2">
    <source>
        <dbReference type="EMBL" id="GAK95423.1"/>
    </source>
</evidence>
<evidence type="ECO:0000256" key="1">
    <source>
        <dbReference type="SAM" id="SignalP"/>
    </source>
</evidence>
<keyword evidence="1" id="KW-0732">Signal</keyword>
<dbReference type="Proteomes" id="UP000029221">
    <property type="component" value="Unassembled WGS sequence"/>
</dbReference>
<dbReference type="Pfam" id="PF11138">
    <property type="entry name" value="DUF2911"/>
    <property type="match status" value="1"/>
</dbReference>
<dbReference type="RefSeq" id="WP_042275919.1">
    <property type="nucleotide sequence ID" value="NZ_BBML01000001.1"/>
</dbReference>
<dbReference type="AlphaFoldDB" id="A0A090Q150"/>
<dbReference type="EMBL" id="BBML01000001">
    <property type="protein sequence ID" value="GAK95423.1"/>
    <property type="molecule type" value="Genomic_DNA"/>
</dbReference>
<gene>
    <name evidence="2" type="ORF">JCM19294_2205</name>
</gene>
<dbReference type="eggNOG" id="COG0457">
    <property type="taxonomic scope" value="Bacteria"/>
</dbReference>
<feature type="chain" id="PRO_5001861423" description="Asparagine synthetase B" evidence="1">
    <location>
        <begin position="20"/>
        <end position="194"/>
    </location>
</feature>
<reference evidence="2" key="1">
    <citation type="journal article" date="2014" name="Genome Announc.">
        <title>Draft Genome Sequences of Marine Flavobacterium Nonlabens Strains NR17, NR24, NR27, NR32, NR33, and Ara13.</title>
        <authorList>
            <person name="Nakanishi M."/>
            <person name="Meirelles P."/>
            <person name="Suzuki R."/>
            <person name="Takatani N."/>
            <person name="Mino S."/>
            <person name="Suda W."/>
            <person name="Oshima K."/>
            <person name="Hattori M."/>
            <person name="Ohkuma M."/>
            <person name="Hosokawa M."/>
            <person name="Miyashita K."/>
            <person name="Thompson F.L."/>
            <person name="Niwa A."/>
            <person name="Sawabe T."/>
            <person name="Sawabe T."/>
        </authorList>
    </citation>
    <scope>NUCLEOTIDE SEQUENCE [LARGE SCALE GENOMIC DNA]</scope>
    <source>
        <strain evidence="2">JCM 19294</strain>
    </source>
</reference>
<proteinExistence type="predicted"/>
<name>A0A090Q150_9FLAO</name>
<evidence type="ECO:0008006" key="4">
    <source>
        <dbReference type="Google" id="ProtNLM"/>
    </source>
</evidence>
<dbReference type="InterPro" id="IPR021314">
    <property type="entry name" value="DUF2911"/>
</dbReference>
<dbReference type="STRING" id="319236.BST91_00515"/>
<feature type="signal peptide" evidence="1">
    <location>
        <begin position="1"/>
        <end position="19"/>
    </location>
</feature>
<evidence type="ECO:0000313" key="3">
    <source>
        <dbReference type="Proteomes" id="UP000029221"/>
    </source>
</evidence>
<comment type="caution">
    <text evidence="2">The sequence shown here is derived from an EMBL/GenBank/DDBJ whole genome shotgun (WGS) entry which is preliminary data.</text>
</comment>
<organism evidence="2 3">
    <name type="scientific">Nonlabens tegetincola</name>
    <dbReference type="NCBI Taxonomy" id="323273"/>
    <lineage>
        <taxon>Bacteria</taxon>
        <taxon>Pseudomonadati</taxon>
        <taxon>Bacteroidota</taxon>
        <taxon>Flavobacteriia</taxon>
        <taxon>Flavobacteriales</taxon>
        <taxon>Flavobacteriaceae</taxon>
        <taxon>Nonlabens</taxon>
    </lineage>
</organism>
<sequence length="194" mass="21860">MKTKILLMAFLMGAGSLFAQELDDKLDKSPMDATFYPAEAAKRAFRKGVTAPKVRVLYSRPALKGREIFKKEKEDKGITMYGQAWRLGANESTELLLMQDAMIGGKKIAAGRYTIVVTPHEDYWVFHINSENDGWGNYGHKPELDLVTVKVPVKNVENSLEHLTIALYSPNEDNVIHLKVGWGTYRAEMPITLM</sequence>
<accession>A0A090Q150</accession>